<evidence type="ECO:0008006" key="4">
    <source>
        <dbReference type="Google" id="ProtNLM"/>
    </source>
</evidence>
<evidence type="ECO:0000256" key="1">
    <source>
        <dbReference type="SAM" id="Phobius"/>
    </source>
</evidence>
<dbReference type="OrthoDB" id="2164897at2"/>
<dbReference type="Proteomes" id="UP000188993">
    <property type="component" value="Chromosome"/>
</dbReference>
<feature type="transmembrane region" description="Helical" evidence="1">
    <location>
        <begin position="76"/>
        <end position="95"/>
    </location>
</feature>
<feature type="transmembrane region" description="Helical" evidence="1">
    <location>
        <begin position="159"/>
        <end position="182"/>
    </location>
</feature>
<feature type="transmembrane region" description="Helical" evidence="1">
    <location>
        <begin position="129"/>
        <end position="147"/>
    </location>
</feature>
<dbReference type="InterPro" id="IPR046283">
    <property type="entry name" value="DUF6320"/>
</dbReference>
<keyword evidence="1" id="KW-1133">Transmembrane helix</keyword>
<accession>A0A1S6IQA4</accession>
<reference evidence="2 3" key="1">
    <citation type="journal article" date="2014" name="Int. J. Syst. Evol. Microbiol.">
        <title>Jeotgalibaca dankookensis gen. nov., sp. nov., a member of the family Carnobacteriaceae, isolated from seujeot (Korean traditional food).</title>
        <authorList>
            <person name="Lee D.G."/>
            <person name="Trujillo M.E."/>
            <person name="Kang H."/>
            <person name="Ahn T.Y."/>
        </authorList>
    </citation>
    <scope>NUCLEOTIDE SEQUENCE [LARGE SCALE GENOMIC DNA]</scope>
    <source>
        <strain evidence="2 3">EX-07</strain>
    </source>
</reference>
<dbReference type="KEGG" id="jda:BW727_101369"/>
<sequence>MRECENCHVAVKGNREKCPLCQTPLDTTKPPVASSYPDVPLRFNKQRITKWLALLSLIIIFTTLGLGFIWRGNIQWIQAALFGIMSMWLVVLTIVRKRRNLAKSLLYLLIILSLLCVYLDYLIGWTGWSTTFAVPIFCSSAVIGMFVSSRLMRMKLADYILYLAAAAMLGLIPILFLIFSWVSTTIPSWISIGFSSLLLLLILFFNGSEIVRELQKRIFI</sequence>
<keyword evidence="1" id="KW-0472">Membrane</keyword>
<dbReference type="RefSeq" id="WP_062468546.1">
    <property type="nucleotide sequence ID" value="NZ_BBYN01000009.1"/>
</dbReference>
<keyword evidence="1" id="KW-0812">Transmembrane</keyword>
<dbReference type="Pfam" id="PF19845">
    <property type="entry name" value="DUF6320"/>
    <property type="match status" value="1"/>
</dbReference>
<gene>
    <name evidence="2" type="ORF">BW727_101369</name>
</gene>
<evidence type="ECO:0000313" key="3">
    <source>
        <dbReference type="Proteomes" id="UP000188993"/>
    </source>
</evidence>
<feature type="transmembrane region" description="Helical" evidence="1">
    <location>
        <begin position="51"/>
        <end position="70"/>
    </location>
</feature>
<protein>
    <recommendedName>
        <fullName evidence="4">Zinc ribbon domain-containing protein</fullName>
    </recommendedName>
</protein>
<keyword evidence="3" id="KW-1185">Reference proteome</keyword>
<organism evidence="2 3">
    <name type="scientific">Jeotgalibaca dankookensis</name>
    <dbReference type="NCBI Taxonomy" id="708126"/>
    <lineage>
        <taxon>Bacteria</taxon>
        <taxon>Bacillati</taxon>
        <taxon>Bacillota</taxon>
        <taxon>Bacilli</taxon>
        <taxon>Lactobacillales</taxon>
        <taxon>Carnobacteriaceae</taxon>
        <taxon>Jeotgalibaca</taxon>
    </lineage>
</organism>
<dbReference type="EMBL" id="CP019728">
    <property type="protein sequence ID" value="AQS53736.1"/>
    <property type="molecule type" value="Genomic_DNA"/>
</dbReference>
<dbReference type="AlphaFoldDB" id="A0A1S6IQA4"/>
<evidence type="ECO:0000313" key="2">
    <source>
        <dbReference type="EMBL" id="AQS53736.1"/>
    </source>
</evidence>
<feature type="transmembrane region" description="Helical" evidence="1">
    <location>
        <begin position="188"/>
        <end position="207"/>
    </location>
</feature>
<feature type="transmembrane region" description="Helical" evidence="1">
    <location>
        <begin position="104"/>
        <end position="123"/>
    </location>
</feature>
<proteinExistence type="predicted"/>
<dbReference type="STRING" id="708126.BW727_101369"/>
<name>A0A1S6IQA4_9LACT</name>